<evidence type="ECO:0000256" key="1">
    <source>
        <dbReference type="ARBA" id="ARBA00004141"/>
    </source>
</evidence>
<reference evidence="7" key="1">
    <citation type="submission" date="2019-03" db="EMBL/GenBank/DDBJ databases">
        <title>Improved annotation for the trematode Fasciola hepatica.</title>
        <authorList>
            <person name="Choi Y.-J."/>
            <person name="Martin J."/>
            <person name="Mitreva M."/>
        </authorList>
    </citation>
    <scope>NUCLEOTIDE SEQUENCE [LARGE SCALE GENOMIC DNA]</scope>
</reference>
<dbReference type="InterPro" id="IPR050598">
    <property type="entry name" value="AminoAcid_Transporter"/>
</dbReference>
<dbReference type="EMBL" id="JXXN02001462">
    <property type="protein sequence ID" value="THD24719.1"/>
    <property type="molecule type" value="Genomic_DNA"/>
</dbReference>
<feature type="transmembrane region" description="Helical" evidence="6">
    <location>
        <begin position="208"/>
        <end position="228"/>
    </location>
</feature>
<dbReference type="AlphaFoldDB" id="A0A4E0R7N9"/>
<evidence type="ECO:0000256" key="3">
    <source>
        <dbReference type="ARBA" id="ARBA00022989"/>
    </source>
</evidence>
<feature type="transmembrane region" description="Helical" evidence="6">
    <location>
        <begin position="558"/>
        <end position="580"/>
    </location>
</feature>
<dbReference type="Proteomes" id="UP000230066">
    <property type="component" value="Unassembled WGS sequence"/>
</dbReference>
<dbReference type="GO" id="GO:0015179">
    <property type="term" value="F:L-amino acid transmembrane transporter activity"/>
    <property type="evidence" value="ECO:0007669"/>
    <property type="project" value="TreeGrafter"/>
</dbReference>
<feature type="transmembrane region" description="Helical" evidence="6">
    <location>
        <begin position="30"/>
        <end position="50"/>
    </location>
</feature>
<feature type="transmembrane region" description="Helical" evidence="6">
    <location>
        <begin position="434"/>
        <end position="457"/>
    </location>
</feature>
<keyword evidence="2 6" id="KW-0812">Transmembrane</keyword>
<evidence type="ECO:0000256" key="4">
    <source>
        <dbReference type="ARBA" id="ARBA00023136"/>
    </source>
</evidence>
<feature type="transmembrane region" description="Helical" evidence="6">
    <location>
        <begin position="125"/>
        <end position="141"/>
    </location>
</feature>
<comment type="subcellular location">
    <subcellularLocation>
        <location evidence="1">Membrane</location>
        <topology evidence="1">Multi-pass membrane protein</topology>
    </subcellularLocation>
</comment>
<dbReference type="InterPro" id="IPR002293">
    <property type="entry name" value="AA/rel_permease1"/>
</dbReference>
<dbReference type="PANTHER" id="PTHR11785:SF528">
    <property type="entry name" value="AMINO ACID TRANSPORTER PROTEIN JHI-21"/>
    <property type="match status" value="1"/>
</dbReference>
<feature type="region of interest" description="Disordered" evidence="5">
    <location>
        <begin position="1"/>
        <end position="23"/>
    </location>
</feature>
<protein>
    <submittedName>
        <fullName evidence="7">Large neutral amino acids transporter small</fullName>
    </submittedName>
</protein>
<feature type="transmembrane region" description="Helical" evidence="6">
    <location>
        <begin position="62"/>
        <end position="86"/>
    </location>
</feature>
<dbReference type="Gene3D" id="1.20.1740.10">
    <property type="entry name" value="Amino acid/polyamine transporter I"/>
    <property type="match status" value="2"/>
</dbReference>
<proteinExistence type="predicted"/>
<evidence type="ECO:0000256" key="2">
    <source>
        <dbReference type="ARBA" id="ARBA00022692"/>
    </source>
</evidence>
<evidence type="ECO:0000313" key="8">
    <source>
        <dbReference type="Proteomes" id="UP000230066"/>
    </source>
</evidence>
<feature type="transmembrane region" description="Helical" evidence="6">
    <location>
        <begin position="535"/>
        <end position="552"/>
    </location>
</feature>
<evidence type="ECO:0000256" key="5">
    <source>
        <dbReference type="SAM" id="MobiDB-lite"/>
    </source>
</evidence>
<name>A0A4E0R7N9_FASHE</name>
<feature type="transmembrane region" description="Helical" evidence="6">
    <location>
        <begin position="620"/>
        <end position="639"/>
    </location>
</feature>
<feature type="transmembrane region" description="Helical" evidence="6">
    <location>
        <begin position="98"/>
        <end position="119"/>
    </location>
</feature>
<feature type="transmembrane region" description="Helical" evidence="6">
    <location>
        <begin position="285"/>
        <end position="314"/>
    </location>
</feature>
<evidence type="ECO:0000313" key="7">
    <source>
        <dbReference type="EMBL" id="THD24719.1"/>
    </source>
</evidence>
<evidence type="ECO:0000256" key="6">
    <source>
        <dbReference type="SAM" id="Phobius"/>
    </source>
</evidence>
<dbReference type="GO" id="GO:0016020">
    <property type="term" value="C:membrane"/>
    <property type="evidence" value="ECO:0007669"/>
    <property type="project" value="UniProtKB-SubCell"/>
</dbReference>
<comment type="caution">
    <text evidence="7">The sequence shown here is derived from an EMBL/GenBank/DDBJ whole genome shotgun (WGS) entry which is preliminary data.</text>
</comment>
<keyword evidence="8" id="KW-1185">Reference proteome</keyword>
<keyword evidence="4 6" id="KW-0472">Membrane</keyword>
<gene>
    <name evidence="7" type="ORF">D915_004567</name>
</gene>
<feature type="transmembrane region" description="Helical" evidence="6">
    <location>
        <begin position="485"/>
        <end position="506"/>
    </location>
</feature>
<dbReference type="Pfam" id="PF13520">
    <property type="entry name" value="AA_permease_2"/>
    <property type="match status" value="2"/>
</dbReference>
<feature type="transmembrane region" description="Helical" evidence="6">
    <location>
        <begin position="356"/>
        <end position="381"/>
    </location>
</feature>
<keyword evidence="3 6" id="KW-1133">Transmembrane helix</keyword>
<accession>A0A4E0R7N9</accession>
<sequence length="670" mass="72274">MDLELKHENALEKSRTSSDGEKSKDAKQKIGVLSGINILVGIIIGSGIFVSPAGILSSTKSIGLSLVMWVATGVFSILGACVYAELGILLPRNGGDYIYIHHVIGPAAAFVTLWIIYFILSGAGLAANALVFAVYLLRPIYGDDTCEIPIRCNQTLWSTYSPSNLKCLFGCAYFPSLLVHVDLKNMNAPGQPQPFSSDEKPKDAKQKIGVLSGINILVGIIIGSGIFVSPAGILSSTKSIGLSLVMWVATGVFSILGACVYAELGILLPRNGGDYIYIHHVIGPAAAFVTLWIIYFILSGTGLAANALVFAVYLLRPIYGDDTCEIPIRVVRLAALVGLLFLYMGNCYQLRFASALSAVFTFCKLAALTTVIILGAVALIRGSTSSFENPFEGSTTSPGDLAIAFYHGYWAFSGWSCINCLTSEIHNPARNLPIIIIASLTIVTIIYLLANIAYLAVLSPYELMASKIISNAVAETFAVRTMGPVAFLMPLCVGISVFGSVSGGILSSSRVGQAASLEGHLPSVFSMHHIKQRSPIPSVLGLVFISVYFLFSEDTSRLIELTGFAFIIVTAMTTCCHIHIRRTTKVKSEFSIPMWISWVYLIVNILIGCLTIQLNPWDALVSLALMLVSLPLYIICIALERNSSTFRRLLHKFTIGTQKLLSVVKPEESL</sequence>
<feature type="transmembrane region" description="Helical" evidence="6">
    <location>
        <begin position="592"/>
        <end position="614"/>
    </location>
</feature>
<dbReference type="FunFam" id="1.20.1740.10:FF:000056">
    <property type="entry name" value="Y+L amino acid transporter 2"/>
    <property type="match status" value="1"/>
</dbReference>
<dbReference type="PANTHER" id="PTHR11785">
    <property type="entry name" value="AMINO ACID TRANSPORTER"/>
    <property type="match status" value="1"/>
</dbReference>
<feature type="transmembrane region" description="Helical" evidence="6">
    <location>
        <begin position="326"/>
        <end position="344"/>
    </location>
</feature>
<feature type="transmembrane region" description="Helical" evidence="6">
    <location>
        <begin position="401"/>
        <end position="422"/>
    </location>
</feature>
<feature type="transmembrane region" description="Helical" evidence="6">
    <location>
        <begin position="240"/>
        <end position="264"/>
    </location>
</feature>
<organism evidence="7 8">
    <name type="scientific">Fasciola hepatica</name>
    <name type="common">Liver fluke</name>
    <dbReference type="NCBI Taxonomy" id="6192"/>
    <lineage>
        <taxon>Eukaryota</taxon>
        <taxon>Metazoa</taxon>
        <taxon>Spiralia</taxon>
        <taxon>Lophotrochozoa</taxon>
        <taxon>Platyhelminthes</taxon>
        <taxon>Trematoda</taxon>
        <taxon>Digenea</taxon>
        <taxon>Plagiorchiida</taxon>
        <taxon>Echinostomata</taxon>
        <taxon>Echinostomatoidea</taxon>
        <taxon>Fasciolidae</taxon>
        <taxon>Fasciola</taxon>
    </lineage>
</organism>